<feature type="domain" description="Fido" evidence="5">
    <location>
        <begin position="179"/>
        <end position="336"/>
    </location>
</feature>
<keyword evidence="4" id="KW-0547">Nucleotide-binding</keyword>
<keyword evidence="2" id="KW-0804">Transcription</keyword>
<dbReference type="GO" id="GO:0003700">
    <property type="term" value="F:DNA-binding transcription factor activity"/>
    <property type="evidence" value="ECO:0007669"/>
    <property type="project" value="InterPro"/>
</dbReference>
<dbReference type="EMBL" id="LFCV01000035">
    <property type="protein sequence ID" value="KMJ45857.1"/>
    <property type="molecule type" value="Genomic_DNA"/>
</dbReference>
<feature type="binding site" evidence="4">
    <location>
        <begin position="213"/>
        <end position="222"/>
    </location>
    <ligand>
        <name>ATP</name>
        <dbReference type="ChEBI" id="CHEBI:30616"/>
    </ligand>
</feature>
<dbReference type="GO" id="GO:0005524">
    <property type="term" value="F:ATP binding"/>
    <property type="evidence" value="ECO:0007669"/>
    <property type="project" value="UniProtKB-KW"/>
</dbReference>
<dbReference type="Pfam" id="PF08220">
    <property type="entry name" value="HTH_DeoR"/>
    <property type="match status" value="1"/>
</dbReference>
<organism evidence="6 7">
    <name type="scientific">Xenorhabdus khoisanae</name>
    <dbReference type="NCBI Taxonomy" id="880157"/>
    <lineage>
        <taxon>Bacteria</taxon>
        <taxon>Pseudomonadati</taxon>
        <taxon>Pseudomonadota</taxon>
        <taxon>Gammaproteobacteria</taxon>
        <taxon>Enterobacterales</taxon>
        <taxon>Morganellaceae</taxon>
        <taxon>Xenorhabdus</taxon>
    </lineage>
</organism>
<dbReference type="SUPFAM" id="SSF140931">
    <property type="entry name" value="Fic-like"/>
    <property type="match status" value="1"/>
</dbReference>
<keyword evidence="1" id="KW-0805">Transcription regulation</keyword>
<dbReference type="InterPro" id="IPR040198">
    <property type="entry name" value="Fido_containing"/>
</dbReference>
<dbReference type="PANTHER" id="PTHR13504:SF38">
    <property type="entry name" value="FIDO DOMAIN-CONTAINING PROTEIN"/>
    <property type="match status" value="1"/>
</dbReference>
<dbReference type="CDD" id="cd00090">
    <property type="entry name" value="HTH_ARSR"/>
    <property type="match status" value="1"/>
</dbReference>
<dbReference type="Proteomes" id="UP000036277">
    <property type="component" value="Unassembled WGS sequence"/>
</dbReference>
<dbReference type="PATRIC" id="fig|880157.4.peg.1384"/>
<dbReference type="PROSITE" id="PS51459">
    <property type="entry name" value="FIDO"/>
    <property type="match status" value="1"/>
</dbReference>
<evidence type="ECO:0000313" key="7">
    <source>
        <dbReference type="Proteomes" id="UP000036277"/>
    </source>
</evidence>
<dbReference type="Pfam" id="PF02661">
    <property type="entry name" value="Fic"/>
    <property type="match status" value="1"/>
</dbReference>
<evidence type="ECO:0000313" key="6">
    <source>
        <dbReference type="EMBL" id="KMJ45857.1"/>
    </source>
</evidence>
<protein>
    <recommendedName>
        <fullName evidence="5">Fido domain-containing protein</fullName>
    </recommendedName>
</protein>
<dbReference type="InterPro" id="IPR003812">
    <property type="entry name" value="Fido"/>
</dbReference>
<evidence type="ECO:0000256" key="3">
    <source>
        <dbReference type="PIRSR" id="PIRSR640198-1"/>
    </source>
</evidence>
<feature type="active site" evidence="3">
    <location>
        <position position="271"/>
    </location>
</feature>
<evidence type="ECO:0000256" key="2">
    <source>
        <dbReference type="ARBA" id="ARBA00023163"/>
    </source>
</evidence>
<comment type="caution">
    <text evidence="6">The sequence shown here is derived from an EMBL/GenBank/DDBJ whole genome shotgun (WGS) entry which is preliminary data.</text>
</comment>
<sequence>MKIKRPPALTDIAEMAPSVFSINISNAKAIDDEGRYLPWDKLRHRLPVGTDPIAYWSIVRFLRNKNIQQLSLTGDSSDQLAKLFTTPIIKQICSKIDRLTSSAGQAELLEPLNASRYLFDELIAEESISSSQLEGAATTSQVALEMLKIQRPPRDESERMIMGNHRMMAYITEHCNDKLTPAFIREIHAIAVEGINDDKYKPARFRTTNDVVVAGIDGEIIHTPPSYKEIEQRIEELCLWANTSHERQAGIDYLHPLIKAIVLHFMMGFIHPFNDGNGRTARALFYWYMLRCGYTAFKYISISKLLKKSSTAYAKAYCYTETDQFDLTYFVDYQCQIVERAIEEYLNYVKHIIKTRAEVETFLYESNIVSELNARQRALLNIAFARPGNIFTVAEIRGRMGVSDNTARNDLNQLEKLGLLKTHKDGRETIYVAPKNLSQISKWKEKISVKSSGW</sequence>
<keyword evidence="7" id="KW-1185">Reference proteome</keyword>
<dbReference type="OrthoDB" id="9807853at2"/>
<dbReference type="InterPro" id="IPR001034">
    <property type="entry name" value="DeoR_HTH"/>
</dbReference>
<dbReference type="InterPro" id="IPR036597">
    <property type="entry name" value="Fido-like_dom_sf"/>
</dbReference>
<reference evidence="6 7" key="1">
    <citation type="submission" date="2015-06" db="EMBL/GenBank/DDBJ databases">
        <title>Draft Whole-Genome Sequence of the Entomopathogenic Bacterium Xenorhabdus khoisanae.</title>
        <authorList>
            <person name="Naidoo S."/>
            <person name="Featherston J."/>
            <person name="Gray V.M."/>
        </authorList>
    </citation>
    <scope>NUCLEOTIDE SEQUENCE [LARGE SCALE GENOMIC DNA]</scope>
    <source>
        <strain evidence="6 7">MCB</strain>
    </source>
</reference>
<dbReference type="Gene3D" id="1.10.3290.10">
    <property type="entry name" value="Fido-like domain"/>
    <property type="match status" value="1"/>
</dbReference>
<evidence type="ECO:0000256" key="4">
    <source>
        <dbReference type="PIRSR" id="PIRSR640198-2"/>
    </source>
</evidence>
<dbReference type="AlphaFoldDB" id="A0A0J5FV93"/>
<feature type="binding site" evidence="4">
    <location>
        <begin position="275"/>
        <end position="282"/>
    </location>
    <ligand>
        <name>ATP</name>
        <dbReference type="ChEBI" id="CHEBI:30616"/>
    </ligand>
</feature>
<dbReference type="PANTHER" id="PTHR13504">
    <property type="entry name" value="FIDO DOMAIN-CONTAINING PROTEIN DDB_G0283145"/>
    <property type="match status" value="1"/>
</dbReference>
<dbReference type="SUPFAM" id="SSF46785">
    <property type="entry name" value="Winged helix' DNA-binding domain"/>
    <property type="match status" value="1"/>
</dbReference>
<proteinExistence type="predicted"/>
<dbReference type="STRING" id="880157.AB204_06595"/>
<dbReference type="Gene3D" id="1.10.10.10">
    <property type="entry name" value="Winged helix-like DNA-binding domain superfamily/Winged helix DNA-binding domain"/>
    <property type="match status" value="1"/>
</dbReference>
<keyword evidence="4" id="KW-0067">ATP-binding</keyword>
<evidence type="ECO:0000256" key="1">
    <source>
        <dbReference type="ARBA" id="ARBA00023015"/>
    </source>
</evidence>
<dbReference type="InterPro" id="IPR036390">
    <property type="entry name" value="WH_DNA-bd_sf"/>
</dbReference>
<dbReference type="InterPro" id="IPR036388">
    <property type="entry name" value="WH-like_DNA-bd_sf"/>
</dbReference>
<accession>A0A0J5FV93</accession>
<evidence type="ECO:0000259" key="5">
    <source>
        <dbReference type="PROSITE" id="PS51459"/>
    </source>
</evidence>
<dbReference type="InterPro" id="IPR011991">
    <property type="entry name" value="ArsR-like_HTH"/>
</dbReference>
<name>A0A0J5FV93_9GAMM</name>
<dbReference type="RefSeq" id="WP_047962583.1">
    <property type="nucleotide sequence ID" value="NZ_CAWMBG010000035.1"/>
</dbReference>
<gene>
    <name evidence="6" type="ORF">AB204_06595</name>
</gene>